<evidence type="ECO:0000313" key="4">
    <source>
        <dbReference type="Proteomes" id="UP000583101"/>
    </source>
</evidence>
<organism evidence="2 3">
    <name type="scientific">Mucilaginibacter phyllosphaerae</name>
    <dbReference type="NCBI Taxonomy" id="1812349"/>
    <lineage>
        <taxon>Bacteria</taxon>
        <taxon>Pseudomonadati</taxon>
        <taxon>Bacteroidota</taxon>
        <taxon>Sphingobacteriia</taxon>
        <taxon>Sphingobacteriales</taxon>
        <taxon>Sphingobacteriaceae</taxon>
        <taxon>Mucilaginibacter</taxon>
    </lineage>
</organism>
<gene>
    <name evidence="2" type="ORF">E2R65_10435</name>
    <name evidence="1" type="ORF">GGR35_003907</name>
</gene>
<protein>
    <submittedName>
        <fullName evidence="1">DNA-directed RNA polymerase specialized sigma24 family protein</fullName>
    </submittedName>
</protein>
<dbReference type="EMBL" id="SNQG01000003">
    <property type="protein sequence ID" value="TEW66824.1"/>
    <property type="molecule type" value="Genomic_DNA"/>
</dbReference>
<keyword evidence="1" id="KW-0804">Transcription</keyword>
<reference evidence="2" key="2">
    <citation type="submission" date="2019-03" db="EMBL/GenBank/DDBJ databases">
        <authorList>
            <person name="Yan Y.-Q."/>
            <person name="Du Z.-J."/>
        </authorList>
    </citation>
    <scope>NUCLEOTIDE SEQUENCE</scope>
    <source>
        <strain evidence="2">PP-F2FG21</strain>
    </source>
</reference>
<evidence type="ECO:0000313" key="2">
    <source>
        <dbReference type="EMBL" id="TEW66824.1"/>
    </source>
</evidence>
<name>A0A4Y8ADX3_9SPHI</name>
<keyword evidence="1" id="KW-0240">DNA-directed RNA polymerase</keyword>
<dbReference type="OrthoDB" id="1494788at2"/>
<keyword evidence="4" id="KW-1185">Reference proteome</keyword>
<dbReference type="Proteomes" id="UP000583101">
    <property type="component" value="Unassembled WGS sequence"/>
</dbReference>
<evidence type="ECO:0000313" key="1">
    <source>
        <dbReference type="EMBL" id="MBB3971279.1"/>
    </source>
</evidence>
<dbReference type="AlphaFoldDB" id="A0A4Y8ADX3"/>
<dbReference type="EMBL" id="JACIEG010000009">
    <property type="protein sequence ID" value="MBB3971279.1"/>
    <property type="molecule type" value="Genomic_DNA"/>
</dbReference>
<reference evidence="1 4" key="3">
    <citation type="submission" date="2020-08" db="EMBL/GenBank/DDBJ databases">
        <title>Genomic Encyclopedia of Type Strains, Phase IV (KMG-IV): sequencing the most valuable type-strain genomes for metagenomic binning, comparative biology and taxonomic classification.</title>
        <authorList>
            <person name="Goeker M."/>
        </authorList>
    </citation>
    <scope>NUCLEOTIDE SEQUENCE [LARGE SCALE GENOMIC DNA]</scope>
    <source>
        <strain evidence="1 4">DSM 100995</strain>
    </source>
</reference>
<proteinExistence type="predicted"/>
<dbReference type="Proteomes" id="UP000297248">
    <property type="component" value="Unassembled WGS sequence"/>
</dbReference>
<dbReference type="GO" id="GO:0000428">
    <property type="term" value="C:DNA-directed RNA polymerase complex"/>
    <property type="evidence" value="ECO:0007669"/>
    <property type="project" value="UniProtKB-KW"/>
</dbReference>
<reference evidence="2 3" key="1">
    <citation type="journal article" date="2016" name="Int. J. Syst. Evol. Microbiol.">
        <title>Proposal of Mucilaginibacter phyllosphaerae sp. nov. isolated from the phyllosphere of Galium album.</title>
        <authorList>
            <person name="Aydogan E.L."/>
            <person name="Busse H.J."/>
            <person name="Moser G."/>
            <person name="Muller C."/>
            <person name="Kampfer P."/>
            <person name="Glaeser S.P."/>
        </authorList>
    </citation>
    <scope>NUCLEOTIDE SEQUENCE [LARGE SCALE GENOMIC DNA]</scope>
    <source>
        <strain evidence="2 3">PP-F2FG21</strain>
    </source>
</reference>
<accession>A0A4Y8ADX3</accession>
<sequence length="203" mass="23091">MIDPKTLEQLEAIGERSWGVIYKQLLLYSTFKLNKAGFEIRTEKDSVDAEHFVADAIEKLFDGTRKWDFKRFPDVGIHLKLIIKSLISNHFKASKRSVVNAGGGYDQTNNMSDNIDDSLNDELLSDDSRTTESPEEILINEEDWKKIEVAFGESKDEHAIFSEWLEGNPPRIIAESLEISVSDVNNAIKKGKRIVKNLFSKQS</sequence>
<evidence type="ECO:0000313" key="3">
    <source>
        <dbReference type="Proteomes" id="UP000297248"/>
    </source>
</evidence>
<dbReference type="RefSeq" id="WP_134336429.1">
    <property type="nucleotide sequence ID" value="NZ_BMCZ01000003.1"/>
</dbReference>
<comment type="caution">
    <text evidence="2">The sequence shown here is derived from an EMBL/GenBank/DDBJ whole genome shotgun (WGS) entry which is preliminary data.</text>
</comment>